<feature type="compositionally biased region" description="Basic and acidic residues" evidence="1">
    <location>
        <begin position="79"/>
        <end position="90"/>
    </location>
</feature>
<reference evidence="3 4" key="1">
    <citation type="journal article" date="2019" name="Environ. Microbiol.">
        <title>Species interactions and distinct microbial communities in high Arctic permafrost affected cryosols are associated with the CH4 and CO2 gas fluxes.</title>
        <authorList>
            <person name="Altshuler I."/>
            <person name="Hamel J."/>
            <person name="Turney S."/>
            <person name="Magnuson E."/>
            <person name="Levesque R."/>
            <person name="Greer C."/>
            <person name="Whyte L.G."/>
        </authorList>
    </citation>
    <scope>NUCLEOTIDE SEQUENCE [LARGE SCALE GENOMIC DNA]</scope>
    <source>
        <strain evidence="3 4">S06.C</strain>
    </source>
</reference>
<dbReference type="AlphaFoldDB" id="A0A502E1W7"/>
<accession>A0A502E1W7</accession>
<protein>
    <submittedName>
        <fullName evidence="3">Cell envelope biogenesis protein TolA</fullName>
    </submittedName>
</protein>
<name>A0A502E1W7_9BURK</name>
<keyword evidence="2" id="KW-0732">Signal</keyword>
<evidence type="ECO:0000313" key="4">
    <source>
        <dbReference type="Proteomes" id="UP000319212"/>
    </source>
</evidence>
<dbReference type="RefSeq" id="WP_140838604.1">
    <property type="nucleotide sequence ID" value="NZ_RCZI01000001.1"/>
</dbReference>
<comment type="caution">
    <text evidence="3">The sequence shown here is derived from an EMBL/GenBank/DDBJ whole genome shotgun (WGS) entry which is preliminary data.</text>
</comment>
<organism evidence="3 4">
    <name type="scientific">Variovorax guangxiensis</name>
    <dbReference type="NCBI Taxonomy" id="1775474"/>
    <lineage>
        <taxon>Bacteria</taxon>
        <taxon>Pseudomonadati</taxon>
        <taxon>Pseudomonadota</taxon>
        <taxon>Betaproteobacteria</taxon>
        <taxon>Burkholderiales</taxon>
        <taxon>Comamonadaceae</taxon>
        <taxon>Variovorax</taxon>
    </lineage>
</organism>
<feature type="chain" id="PRO_5021294084" evidence="2">
    <location>
        <begin position="20"/>
        <end position="108"/>
    </location>
</feature>
<evidence type="ECO:0000313" key="3">
    <source>
        <dbReference type="EMBL" id="TPG30546.1"/>
    </source>
</evidence>
<dbReference type="Proteomes" id="UP000319212">
    <property type="component" value="Unassembled WGS sequence"/>
</dbReference>
<gene>
    <name evidence="3" type="ORF">EAH82_03455</name>
</gene>
<evidence type="ECO:0000256" key="2">
    <source>
        <dbReference type="SAM" id="SignalP"/>
    </source>
</evidence>
<feature type="signal peptide" evidence="2">
    <location>
        <begin position="1"/>
        <end position="19"/>
    </location>
</feature>
<sequence length="108" mass="10775">MNKALAFMIAGLFAAGAYAQNPPGAAAEQAPVTNTKPQARADAKVAAKPAGQVKMGAGGDINKTPEGGAIGTDKAAMAGEKRAETRDARRPAKNGGVKAKSMQGGTPK</sequence>
<proteinExistence type="predicted"/>
<evidence type="ECO:0000256" key="1">
    <source>
        <dbReference type="SAM" id="MobiDB-lite"/>
    </source>
</evidence>
<dbReference type="OrthoDB" id="8912170at2"/>
<dbReference type="EMBL" id="RCZI01000001">
    <property type="protein sequence ID" value="TPG30546.1"/>
    <property type="molecule type" value="Genomic_DNA"/>
</dbReference>
<feature type="region of interest" description="Disordered" evidence="1">
    <location>
        <begin position="46"/>
        <end position="108"/>
    </location>
</feature>